<feature type="transmembrane region" description="Helical" evidence="7">
    <location>
        <begin position="41"/>
        <end position="61"/>
    </location>
</feature>
<protein>
    <submittedName>
        <fullName evidence="9">MFS transporter</fullName>
    </submittedName>
</protein>
<keyword evidence="10" id="KW-1185">Reference proteome</keyword>
<dbReference type="InterPro" id="IPR020846">
    <property type="entry name" value="MFS_dom"/>
</dbReference>
<dbReference type="PANTHER" id="PTHR11662">
    <property type="entry name" value="SOLUTE CARRIER FAMILY 17"/>
    <property type="match status" value="1"/>
</dbReference>
<dbReference type="EMBL" id="JAAIWK010000006">
    <property type="protein sequence ID" value="NEY19550.1"/>
    <property type="molecule type" value="Genomic_DNA"/>
</dbReference>
<feature type="transmembrane region" description="Helical" evidence="7">
    <location>
        <begin position="233"/>
        <end position="254"/>
    </location>
</feature>
<dbReference type="Gene3D" id="1.20.1250.20">
    <property type="entry name" value="MFS general substrate transporter like domains"/>
    <property type="match status" value="2"/>
</dbReference>
<reference evidence="9 10" key="1">
    <citation type="submission" date="2020-03" db="EMBL/GenBank/DDBJ databases">
        <title>Bacillus aquiflavi sp. nov., isolated from yellow water of strong flavor Chinese baijiu in Yibin region of China.</title>
        <authorList>
            <person name="Xie J."/>
        </authorList>
    </citation>
    <scope>NUCLEOTIDE SEQUENCE [LARGE SCALE GENOMIC DNA]</scope>
    <source>
        <strain evidence="9 10">Gsoil 114</strain>
    </source>
</reference>
<evidence type="ECO:0000313" key="9">
    <source>
        <dbReference type="EMBL" id="NEY19550.1"/>
    </source>
</evidence>
<dbReference type="RefSeq" id="WP_163173517.1">
    <property type="nucleotide sequence ID" value="NZ_JAAIWK010000006.1"/>
</dbReference>
<accession>A0A6M0P6N6</accession>
<dbReference type="Pfam" id="PF07690">
    <property type="entry name" value="MFS_1"/>
    <property type="match status" value="1"/>
</dbReference>
<evidence type="ECO:0000256" key="4">
    <source>
        <dbReference type="ARBA" id="ARBA00022692"/>
    </source>
</evidence>
<feature type="transmembrane region" description="Helical" evidence="7">
    <location>
        <begin position="307"/>
        <end position="326"/>
    </location>
</feature>
<dbReference type="PANTHER" id="PTHR11662:SF399">
    <property type="entry name" value="FI19708P1-RELATED"/>
    <property type="match status" value="1"/>
</dbReference>
<comment type="subcellular location">
    <subcellularLocation>
        <location evidence="1">Cell membrane</location>
        <topology evidence="1">Multi-pass membrane protein</topology>
    </subcellularLocation>
</comment>
<dbReference type="SUPFAM" id="SSF103473">
    <property type="entry name" value="MFS general substrate transporter"/>
    <property type="match status" value="1"/>
</dbReference>
<proteinExistence type="predicted"/>
<evidence type="ECO:0000256" key="3">
    <source>
        <dbReference type="ARBA" id="ARBA00022475"/>
    </source>
</evidence>
<feature type="domain" description="Major facilitator superfamily (MFS) profile" evidence="8">
    <location>
        <begin position="8"/>
        <end position="421"/>
    </location>
</feature>
<dbReference type="GO" id="GO:0022857">
    <property type="term" value="F:transmembrane transporter activity"/>
    <property type="evidence" value="ECO:0007669"/>
    <property type="project" value="InterPro"/>
</dbReference>
<keyword evidence="4 7" id="KW-0812">Transmembrane</keyword>
<evidence type="ECO:0000256" key="5">
    <source>
        <dbReference type="ARBA" id="ARBA00022989"/>
    </source>
</evidence>
<feature type="transmembrane region" description="Helical" evidence="7">
    <location>
        <begin position="366"/>
        <end position="389"/>
    </location>
</feature>
<name>A0A6M0P6N6_9BACI</name>
<dbReference type="PROSITE" id="PS50850">
    <property type="entry name" value="MFS"/>
    <property type="match status" value="1"/>
</dbReference>
<feature type="transmembrane region" description="Helical" evidence="7">
    <location>
        <begin position="158"/>
        <end position="179"/>
    </location>
</feature>
<comment type="caution">
    <text evidence="9">The sequence shown here is derived from an EMBL/GenBank/DDBJ whole genome shotgun (WGS) entry which is preliminary data.</text>
</comment>
<evidence type="ECO:0000256" key="6">
    <source>
        <dbReference type="ARBA" id="ARBA00023136"/>
    </source>
</evidence>
<dbReference type="InterPro" id="IPR036259">
    <property type="entry name" value="MFS_trans_sf"/>
</dbReference>
<dbReference type="AlphaFoldDB" id="A0A6M0P6N6"/>
<gene>
    <name evidence="9" type="ORF">G4D61_06155</name>
</gene>
<dbReference type="InterPro" id="IPR011701">
    <property type="entry name" value="MFS"/>
</dbReference>
<dbReference type="Proteomes" id="UP000476934">
    <property type="component" value="Unassembled WGS sequence"/>
</dbReference>
<evidence type="ECO:0000313" key="10">
    <source>
        <dbReference type="Proteomes" id="UP000476934"/>
    </source>
</evidence>
<organism evidence="9 10">
    <name type="scientific">Heyndrickxia ginsengihumi</name>
    <dbReference type="NCBI Taxonomy" id="363870"/>
    <lineage>
        <taxon>Bacteria</taxon>
        <taxon>Bacillati</taxon>
        <taxon>Bacillota</taxon>
        <taxon>Bacilli</taxon>
        <taxon>Bacillales</taxon>
        <taxon>Bacillaceae</taxon>
        <taxon>Heyndrickxia</taxon>
    </lineage>
</organism>
<keyword evidence="5 7" id="KW-1133">Transmembrane helix</keyword>
<evidence type="ECO:0000259" key="8">
    <source>
        <dbReference type="PROSITE" id="PS50850"/>
    </source>
</evidence>
<feature type="transmembrane region" description="Helical" evidence="7">
    <location>
        <begin position="395"/>
        <end position="417"/>
    </location>
</feature>
<dbReference type="InterPro" id="IPR000849">
    <property type="entry name" value="Sugar_P_transporter"/>
</dbReference>
<evidence type="ECO:0000256" key="7">
    <source>
        <dbReference type="SAM" id="Phobius"/>
    </source>
</evidence>
<sequence>MFRYRWIIILMLFLANAINYTDRSAMSVALPLLSKQYHLTPSQAGMILSSFFIGYAIFNFVGGYMSDKKGPRLIMGTAMTAWSLFCGLTAATFNFISLFIVRLFFGFGEGPLTSTTNKAMNNWIPLKERARAVGIANAGAPLGGAVSGPIVALISLHWGWKCSFIVLAIVGLIWAIFWFKVSRDKPEMHPKVTKAELKEIIGEESLNLVNNQKAVAKPAVKTSLFTILKQPKVAALAVGMFGYNYTLFFFLTWFPSYLMDARHLSVGKMGIVSVLPWIAGGIGQIVGSIIIDYIYKVTGKAVFSRKIVLVTCLIASAICVALTGLASTVITAVTLMTFGICFLYLQATTYWAIIQDVVPSDKVGGTSGFVHAIANISGIIGPTVTGFIVQYSGHYTAAFILAGGLAIIGALGVAFFVKSNMAENLDSRKVV</sequence>
<dbReference type="CDD" id="cd17319">
    <property type="entry name" value="MFS_ExuT_GudP_like"/>
    <property type="match status" value="1"/>
</dbReference>
<feature type="transmembrane region" description="Helical" evidence="7">
    <location>
        <begin position="274"/>
        <end position="295"/>
    </location>
</feature>
<dbReference type="GO" id="GO:0005886">
    <property type="term" value="C:plasma membrane"/>
    <property type="evidence" value="ECO:0007669"/>
    <property type="project" value="UniProtKB-SubCell"/>
</dbReference>
<feature type="transmembrane region" description="Helical" evidence="7">
    <location>
        <begin position="82"/>
        <end position="105"/>
    </location>
</feature>
<dbReference type="PIRSF" id="PIRSF002808">
    <property type="entry name" value="Hexose_phosphate_transp"/>
    <property type="match status" value="1"/>
</dbReference>
<keyword evidence="2" id="KW-0813">Transport</keyword>
<evidence type="ECO:0000256" key="2">
    <source>
        <dbReference type="ARBA" id="ARBA00022448"/>
    </source>
</evidence>
<keyword evidence="6 7" id="KW-0472">Membrane</keyword>
<evidence type="ECO:0000256" key="1">
    <source>
        <dbReference type="ARBA" id="ARBA00004651"/>
    </source>
</evidence>
<dbReference type="InterPro" id="IPR050382">
    <property type="entry name" value="MFS_Na/Anion_cotransporter"/>
</dbReference>
<keyword evidence="3" id="KW-1003">Cell membrane</keyword>
<feature type="transmembrane region" description="Helical" evidence="7">
    <location>
        <begin position="332"/>
        <end position="354"/>
    </location>
</feature>